<keyword evidence="3 7" id="KW-0540">Nuclease</keyword>
<evidence type="ECO:0000256" key="1">
    <source>
        <dbReference type="ARBA" id="ARBA00002663"/>
    </source>
</evidence>
<dbReference type="Proteomes" id="UP001519306">
    <property type="component" value="Unassembled WGS sequence"/>
</dbReference>
<evidence type="ECO:0000256" key="6">
    <source>
        <dbReference type="ARBA" id="ARBA00022884"/>
    </source>
</evidence>
<keyword evidence="6 7" id="KW-0694">RNA-binding</keyword>
<dbReference type="InterPro" id="IPR020539">
    <property type="entry name" value="RNase_P_CS"/>
</dbReference>
<dbReference type="PROSITE" id="PS00648">
    <property type="entry name" value="RIBONUCLEASE_P"/>
    <property type="match status" value="1"/>
</dbReference>
<dbReference type="PANTHER" id="PTHR33992:SF1">
    <property type="entry name" value="RIBONUCLEASE P PROTEIN COMPONENT"/>
    <property type="match status" value="1"/>
</dbReference>
<organism evidence="9 10">
    <name type="scientific">Peptoniphilus stercorisuis</name>
    <dbReference type="NCBI Taxonomy" id="1436965"/>
    <lineage>
        <taxon>Bacteria</taxon>
        <taxon>Bacillati</taxon>
        <taxon>Bacillota</taxon>
        <taxon>Tissierellia</taxon>
        <taxon>Tissierellales</taxon>
        <taxon>Peptoniphilaceae</taxon>
        <taxon>Peptoniphilus</taxon>
    </lineage>
</organism>
<evidence type="ECO:0000313" key="9">
    <source>
        <dbReference type="EMBL" id="MBP2025550.1"/>
    </source>
</evidence>
<protein>
    <recommendedName>
        <fullName evidence="7 8">Ribonuclease P protein component</fullName>
        <shortName evidence="7">RNase P protein</shortName>
        <shortName evidence="7">RNaseP protein</shortName>
        <ecNumber evidence="7 8">3.1.26.5</ecNumber>
    </recommendedName>
    <alternativeName>
        <fullName evidence="7">Protein C5</fullName>
    </alternativeName>
</protein>
<evidence type="ECO:0000256" key="5">
    <source>
        <dbReference type="ARBA" id="ARBA00022801"/>
    </source>
</evidence>
<dbReference type="EC" id="3.1.26.5" evidence="7 8"/>
<comment type="caution">
    <text evidence="9">The sequence shown here is derived from an EMBL/GenBank/DDBJ whole genome shotgun (WGS) entry which is preliminary data.</text>
</comment>
<keyword evidence="10" id="KW-1185">Reference proteome</keyword>
<evidence type="ECO:0000256" key="3">
    <source>
        <dbReference type="ARBA" id="ARBA00022722"/>
    </source>
</evidence>
<name>A0ABS4KCQ8_9FIRM</name>
<comment type="function">
    <text evidence="1 7">RNaseP catalyzes the removal of the 5'-leader sequence from pre-tRNA to produce the mature 5'-terminus. It can also cleave other RNA substrates such as 4.5S RNA. The protein component plays an auxiliary but essential role in vivo by binding to the 5'-leader sequence and broadening the substrate specificity of the ribozyme.</text>
</comment>
<evidence type="ECO:0000256" key="7">
    <source>
        <dbReference type="HAMAP-Rule" id="MF_00227"/>
    </source>
</evidence>
<dbReference type="InterPro" id="IPR014721">
    <property type="entry name" value="Ribsml_uS5_D2-typ_fold_subgr"/>
</dbReference>
<keyword evidence="5 7" id="KW-0378">Hydrolase</keyword>
<evidence type="ECO:0000256" key="4">
    <source>
        <dbReference type="ARBA" id="ARBA00022759"/>
    </source>
</evidence>
<proteinExistence type="inferred from homology"/>
<sequence length="110" mass="13215">MKDMKDCYLKKNIEFQRVYSAKHITGNRTFTLFYKKNNLDYPRIGFTITKKVGNAVTRNKIKRRLREINREHFLKLKPGYDYVLVVKKVAVDLSYKELESSFIHVIKRVR</sequence>
<accession>A0ABS4KCQ8</accession>
<evidence type="ECO:0000313" key="10">
    <source>
        <dbReference type="Proteomes" id="UP001519306"/>
    </source>
</evidence>
<dbReference type="NCBIfam" id="TIGR00188">
    <property type="entry name" value="rnpA"/>
    <property type="match status" value="1"/>
</dbReference>
<dbReference type="SUPFAM" id="SSF54211">
    <property type="entry name" value="Ribosomal protein S5 domain 2-like"/>
    <property type="match status" value="1"/>
</dbReference>
<keyword evidence="2 7" id="KW-0819">tRNA processing</keyword>
<dbReference type="GO" id="GO:0004526">
    <property type="term" value="F:ribonuclease P activity"/>
    <property type="evidence" value="ECO:0007669"/>
    <property type="project" value="UniProtKB-EC"/>
</dbReference>
<comment type="similarity">
    <text evidence="7">Belongs to the RnpA family.</text>
</comment>
<dbReference type="InterPro" id="IPR020568">
    <property type="entry name" value="Ribosomal_Su5_D2-typ_SF"/>
</dbReference>
<reference evidence="9 10" key="1">
    <citation type="submission" date="2021-03" db="EMBL/GenBank/DDBJ databases">
        <title>Genomic Encyclopedia of Type Strains, Phase IV (KMG-IV): sequencing the most valuable type-strain genomes for metagenomic binning, comparative biology and taxonomic classification.</title>
        <authorList>
            <person name="Goeker M."/>
        </authorList>
    </citation>
    <scope>NUCLEOTIDE SEQUENCE [LARGE SCALE GENOMIC DNA]</scope>
    <source>
        <strain evidence="9 10">DSM 27563</strain>
    </source>
</reference>
<dbReference type="Gene3D" id="3.30.230.10">
    <property type="match status" value="1"/>
</dbReference>
<dbReference type="PANTHER" id="PTHR33992">
    <property type="entry name" value="RIBONUCLEASE P PROTEIN COMPONENT"/>
    <property type="match status" value="1"/>
</dbReference>
<comment type="catalytic activity">
    <reaction evidence="7">
        <text>Endonucleolytic cleavage of RNA, removing 5'-extranucleotides from tRNA precursor.</text>
        <dbReference type="EC" id="3.1.26.5"/>
    </reaction>
</comment>
<dbReference type="HAMAP" id="MF_00227">
    <property type="entry name" value="RNase_P"/>
    <property type="match status" value="1"/>
</dbReference>
<dbReference type="Pfam" id="PF00825">
    <property type="entry name" value="Ribonuclease_P"/>
    <property type="match status" value="1"/>
</dbReference>
<keyword evidence="4 7" id="KW-0255">Endonuclease</keyword>
<evidence type="ECO:0000256" key="8">
    <source>
        <dbReference type="NCBIfam" id="TIGR00188"/>
    </source>
</evidence>
<comment type="subunit">
    <text evidence="7">Consists of a catalytic RNA component (M1 or rnpB) and a protein subunit.</text>
</comment>
<evidence type="ECO:0000256" key="2">
    <source>
        <dbReference type="ARBA" id="ARBA00022694"/>
    </source>
</evidence>
<dbReference type="EMBL" id="JAGGLJ010000009">
    <property type="protein sequence ID" value="MBP2025550.1"/>
    <property type="molecule type" value="Genomic_DNA"/>
</dbReference>
<gene>
    <name evidence="7" type="primary">rnpA</name>
    <name evidence="9" type="ORF">J2Z71_001093</name>
</gene>
<dbReference type="InterPro" id="IPR000100">
    <property type="entry name" value="RNase_P"/>
</dbReference>